<dbReference type="EMBL" id="JAOEGN010000003">
    <property type="protein sequence ID" value="MCU0104504.1"/>
    <property type="molecule type" value="Genomic_DNA"/>
</dbReference>
<organism evidence="8 9">
    <name type="scientific">Paracholeplasma vituli</name>
    <dbReference type="NCBI Taxonomy" id="69473"/>
    <lineage>
        <taxon>Bacteria</taxon>
        <taxon>Bacillati</taxon>
        <taxon>Mycoplasmatota</taxon>
        <taxon>Mollicutes</taxon>
        <taxon>Acholeplasmatales</taxon>
        <taxon>Acholeplasmataceae</taxon>
        <taxon>Paracholeplasma</taxon>
    </lineage>
</organism>
<feature type="domain" description="Orn/Lys/Arg decarboxylase C-terminal" evidence="7">
    <location>
        <begin position="400"/>
        <end position="463"/>
    </location>
</feature>
<evidence type="ECO:0000256" key="1">
    <source>
        <dbReference type="ARBA" id="ARBA00001933"/>
    </source>
</evidence>
<keyword evidence="3" id="KW-0210">Decarboxylase</keyword>
<evidence type="ECO:0000313" key="9">
    <source>
        <dbReference type="Proteomes" id="UP001209076"/>
    </source>
</evidence>
<gene>
    <name evidence="8" type="ORF">N7603_02415</name>
</gene>
<evidence type="ECO:0000313" key="8">
    <source>
        <dbReference type="EMBL" id="MCU0104504.1"/>
    </source>
</evidence>
<reference evidence="9" key="1">
    <citation type="submission" date="2023-07" db="EMBL/GenBank/DDBJ databases">
        <title>Novel Mycoplasma species identified in domestic and wild animals.</title>
        <authorList>
            <person name="Volokhov D.V."/>
            <person name="Furtak V.A."/>
            <person name="Zagorodnyaya T.A."/>
        </authorList>
    </citation>
    <scope>NUCLEOTIDE SEQUENCE [LARGE SCALE GENOMIC DNA]</scope>
    <source>
        <strain evidence="9">92-19</strain>
    </source>
</reference>
<evidence type="ECO:0000259" key="6">
    <source>
        <dbReference type="Pfam" id="PF01276"/>
    </source>
</evidence>
<dbReference type="InterPro" id="IPR052357">
    <property type="entry name" value="Orn_Lys_Arg_decarboxylase-I"/>
</dbReference>
<comment type="similarity">
    <text evidence="2">Belongs to the Orn/Lys/Arg decarboxylase class-I family.</text>
</comment>
<keyword evidence="9" id="KW-1185">Reference proteome</keyword>
<dbReference type="InterPro" id="IPR015421">
    <property type="entry name" value="PyrdxlP-dep_Trfase_major"/>
</dbReference>
<dbReference type="PANTHER" id="PTHR43277">
    <property type="entry name" value="ARGININE DECARBOXYLASE"/>
    <property type="match status" value="1"/>
</dbReference>
<keyword evidence="8" id="KW-0808">Transferase</keyword>
<sequence>MKNLNQEKTPFFTKLKDYGESDVVPFDVPGHKLGRLPNDLSAFTGKGLYQLDANAPRGLDTLSKPTGVIKEAQALAAEAFSADKAYFLTSGTTAGIIAMIMATVSAKEKIILPRNVHKSVINALIFSGAIPVFVRPDIDNNLGIANGVSLANMKKAIDDNPDAKAVFVINPTYFGVVSDLKNIVDYAHTKDMIVMCDEAHGAQFYFSNLLPQSAMAAGADVAATSMHKTGVSLTQSSILLTKGNRIDNAKIQSTLNMIQSTSPSAVLLASLDVARKQMYFEGEAGIKKVLKMREKMVPKLNSIPGVEIIDETYALKRGFDFGFDSTKLVIKVAEMGISGFDIYRTLKDRFNIQLELAETYLVLAIITIATTKSDLDRLYQALKTISDENYEQNQTLPKIKFHYNFPETYVRPREAYHAPHKIVPLADSENEISAESIMIYPPGIPLLIPGEVINTQFLEDLDFYQQSGSVIFSELNNGYVKVIDKENWHKWEDSDEL</sequence>
<comment type="cofactor">
    <cofactor evidence="1">
        <name>pyridoxal 5'-phosphate</name>
        <dbReference type="ChEBI" id="CHEBI:597326"/>
    </cofactor>
</comment>
<dbReference type="PANTHER" id="PTHR43277:SF4">
    <property type="entry name" value="ARGININE DECARBOXYLASE"/>
    <property type="match status" value="1"/>
</dbReference>
<name>A0ABT2PU79_9MOLU</name>
<dbReference type="InterPro" id="IPR008286">
    <property type="entry name" value="Prn/Lys/Arg_de-COase_C"/>
</dbReference>
<dbReference type="Gene3D" id="3.90.100.10">
    <property type="entry name" value="Orn/Lys/Arg decarboxylase, C-terminal domain"/>
    <property type="match status" value="1"/>
</dbReference>
<evidence type="ECO:0000256" key="2">
    <source>
        <dbReference type="ARBA" id="ARBA00010671"/>
    </source>
</evidence>
<evidence type="ECO:0000259" key="7">
    <source>
        <dbReference type="Pfam" id="PF03711"/>
    </source>
</evidence>
<evidence type="ECO:0000256" key="5">
    <source>
        <dbReference type="ARBA" id="ARBA00023239"/>
    </source>
</evidence>
<dbReference type="SUPFAM" id="SSF55904">
    <property type="entry name" value="Ornithine decarboxylase C-terminal domain"/>
    <property type="match status" value="1"/>
</dbReference>
<dbReference type="RefSeq" id="WP_262095739.1">
    <property type="nucleotide sequence ID" value="NZ_JAOEGN010000003.1"/>
</dbReference>
<dbReference type="InterPro" id="IPR036633">
    <property type="entry name" value="Prn/Lys/Arg_de-COase_C_sf"/>
</dbReference>
<dbReference type="Pfam" id="PF03711">
    <property type="entry name" value="OKR_DC_1_C"/>
    <property type="match status" value="1"/>
</dbReference>
<proteinExistence type="inferred from homology"/>
<dbReference type="InterPro" id="IPR000310">
    <property type="entry name" value="Orn/Lys/Arg_deCO2ase_major_dom"/>
</dbReference>
<keyword evidence="8" id="KW-0032">Aminotransferase</keyword>
<dbReference type="Gene3D" id="3.40.640.10">
    <property type="entry name" value="Type I PLP-dependent aspartate aminotransferase-like (Major domain)"/>
    <property type="match status" value="1"/>
</dbReference>
<dbReference type="InterPro" id="IPR015424">
    <property type="entry name" value="PyrdxlP-dep_Trfase"/>
</dbReference>
<dbReference type="GO" id="GO:0008483">
    <property type="term" value="F:transaminase activity"/>
    <property type="evidence" value="ECO:0007669"/>
    <property type="project" value="UniProtKB-KW"/>
</dbReference>
<accession>A0ABT2PU79</accession>
<evidence type="ECO:0000256" key="3">
    <source>
        <dbReference type="ARBA" id="ARBA00022793"/>
    </source>
</evidence>
<dbReference type="Pfam" id="PF01276">
    <property type="entry name" value="OKR_DC_1"/>
    <property type="match status" value="1"/>
</dbReference>
<protein>
    <submittedName>
        <fullName evidence="8">Aminotransferase class I/II-fold pyridoxal phosphate-dependent enzyme</fullName>
    </submittedName>
</protein>
<keyword evidence="4" id="KW-0663">Pyridoxal phosphate</keyword>
<keyword evidence="5" id="KW-0456">Lyase</keyword>
<comment type="caution">
    <text evidence="8">The sequence shown here is derived from an EMBL/GenBank/DDBJ whole genome shotgun (WGS) entry which is preliminary data.</text>
</comment>
<evidence type="ECO:0000256" key="4">
    <source>
        <dbReference type="ARBA" id="ARBA00022898"/>
    </source>
</evidence>
<feature type="domain" description="Orn/Lys/Arg decarboxylases family 1 pyridoxal-P attachment site" evidence="6">
    <location>
        <begin position="9"/>
        <end position="372"/>
    </location>
</feature>
<dbReference type="Proteomes" id="UP001209076">
    <property type="component" value="Unassembled WGS sequence"/>
</dbReference>
<dbReference type="SUPFAM" id="SSF53383">
    <property type="entry name" value="PLP-dependent transferases"/>
    <property type="match status" value="1"/>
</dbReference>